<reference evidence="1 2" key="1">
    <citation type="submission" date="2019-02" db="EMBL/GenBank/DDBJ databases">
        <title>Deep-cultivation of Planctomycetes and their phenomic and genomic characterization uncovers novel biology.</title>
        <authorList>
            <person name="Wiegand S."/>
            <person name="Jogler M."/>
            <person name="Boedeker C."/>
            <person name="Pinto D."/>
            <person name="Vollmers J."/>
            <person name="Rivas-Marin E."/>
            <person name="Kohn T."/>
            <person name="Peeters S.H."/>
            <person name="Heuer A."/>
            <person name="Rast P."/>
            <person name="Oberbeckmann S."/>
            <person name="Bunk B."/>
            <person name="Jeske O."/>
            <person name="Meyerdierks A."/>
            <person name="Storesund J.E."/>
            <person name="Kallscheuer N."/>
            <person name="Luecker S."/>
            <person name="Lage O.M."/>
            <person name="Pohl T."/>
            <person name="Merkel B.J."/>
            <person name="Hornburger P."/>
            <person name="Mueller R.-W."/>
            <person name="Bruemmer F."/>
            <person name="Labrenz M."/>
            <person name="Spormann A.M."/>
            <person name="Op Den Camp H."/>
            <person name="Overmann J."/>
            <person name="Amann R."/>
            <person name="Jetten M.S.M."/>
            <person name="Mascher T."/>
            <person name="Medema M.H."/>
            <person name="Devos D.P."/>
            <person name="Kaster A.-K."/>
            <person name="Ovreas L."/>
            <person name="Rohde M."/>
            <person name="Galperin M.Y."/>
            <person name="Jogler C."/>
        </authorList>
    </citation>
    <scope>NUCLEOTIDE SEQUENCE [LARGE SCALE GENOMIC DNA]</scope>
    <source>
        <strain evidence="1 2">KOR34</strain>
    </source>
</reference>
<sequence length="184" mass="20646">MQPMAPPYGKEFAAAFAYNKRLAEQAAAQLNDEQLHAALDGQSNSVAVIMKHVAGNLRSRWTDFLSSDGEKPWRDRDAEFVDSFADRQELMDCWEAGWSAVFASLDSLKNSDFDKQITIRGEKLSVPLAIGRSLSHTGYHVGQIVMISRTLAGDAWQTLTIARGQSQQHNTRSWGEQQYRGEQR</sequence>
<dbReference type="Pfam" id="PF07609">
    <property type="entry name" value="DUF1572"/>
    <property type="match status" value="1"/>
</dbReference>
<dbReference type="SUPFAM" id="SSF109854">
    <property type="entry name" value="DinB/YfiT-like putative metalloenzymes"/>
    <property type="match status" value="1"/>
</dbReference>
<protein>
    <submittedName>
        <fullName evidence="1">DinB superfamily protein</fullName>
    </submittedName>
</protein>
<dbReference type="Gene3D" id="1.20.120.450">
    <property type="entry name" value="dinb family like domain"/>
    <property type="match status" value="1"/>
</dbReference>
<dbReference type="EMBL" id="SIHJ01000001">
    <property type="protein sequence ID" value="TWT37682.1"/>
    <property type="molecule type" value="Genomic_DNA"/>
</dbReference>
<comment type="caution">
    <text evidence="1">The sequence shown here is derived from an EMBL/GenBank/DDBJ whole genome shotgun (WGS) entry which is preliminary data.</text>
</comment>
<dbReference type="Proteomes" id="UP000316714">
    <property type="component" value="Unassembled WGS sequence"/>
</dbReference>
<name>A0A5C5VJ03_9BACT</name>
<evidence type="ECO:0000313" key="2">
    <source>
        <dbReference type="Proteomes" id="UP000316714"/>
    </source>
</evidence>
<organism evidence="1 2">
    <name type="scientific">Posidoniimonas corsicana</name>
    <dbReference type="NCBI Taxonomy" id="1938618"/>
    <lineage>
        <taxon>Bacteria</taxon>
        <taxon>Pseudomonadati</taxon>
        <taxon>Planctomycetota</taxon>
        <taxon>Planctomycetia</taxon>
        <taxon>Pirellulales</taxon>
        <taxon>Lacipirellulaceae</taxon>
        <taxon>Posidoniimonas</taxon>
    </lineage>
</organism>
<gene>
    <name evidence="1" type="ORF">KOR34_26430</name>
</gene>
<evidence type="ECO:0000313" key="1">
    <source>
        <dbReference type="EMBL" id="TWT37682.1"/>
    </source>
</evidence>
<accession>A0A5C5VJ03</accession>
<proteinExistence type="predicted"/>
<dbReference type="AlphaFoldDB" id="A0A5C5VJ03"/>
<dbReference type="InterPro" id="IPR011466">
    <property type="entry name" value="DUF1572"/>
</dbReference>
<dbReference type="InterPro" id="IPR034660">
    <property type="entry name" value="DinB/YfiT-like"/>
</dbReference>
<keyword evidence="2" id="KW-1185">Reference proteome</keyword>